<organism evidence="2 3">
    <name type="scientific">Candidatus Lokiarchaeum ossiferum</name>
    <dbReference type="NCBI Taxonomy" id="2951803"/>
    <lineage>
        <taxon>Archaea</taxon>
        <taxon>Promethearchaeati</taxon>
        <taxon>Promethearchaeota</taxon>
        <taxon>Promethearchaeia</taxon>
        <taxon>Promethearchaeales</taxon>
        <taxon>Promethearchaeaceae</taxon>
        <taxon>Candidatus Lokiarchaeum</taxon>
    </lineage>
</organism>
<dbReference type="InterPro" id="IPR013211">
    <property type="entry name" value="LVIVD"/>
</dbReference>
<accession>A0ABY6HVL6</accession>
<evidence type="ECO:0008006" key="4">
    <source>
        <dbReference type="Google" id="ProtNLM"/>
    </source>
</evidence>
<gene>
    <name evidence="2" type="ORF">NEF87_003852</name>
</gene>
<evidence type="ECO:0000313" key="2">
    <source>
        <dbReference type="EMBL" id="UYP47567.1"/>
    </source>
</evidence>
<reference evidence="2" key="1">
    <citation type="submission" date="2022-09" db="EMBL/GenBank/DDBJ databases">
        <title>Actin cytoskeleton and complex cell architecture in an #Asgard archaeon.</title>
        <authorList>
            <person name="Ponce Toledo R.I."/>
            <person name="Schleper C."/>
            <person name="Rodrigues Oliveira T."/>
            <person name="Wollweber F."/>
            <person name="Xu J."/>
            <person name="Rittmann S."/>
            <person name="Klingl A."/>
            <person name="Pilhofer M."/>
        </authorList>
    </citation>
    <scope>NUCLEOTIDE SEQUENCE</scope>
    <source>
        <strain evidence="2">B-35</strain>
    </source>
</reference>
<keyword evidence="1" id="KW-0472">Membrane</keyword>
<evidence type="ECO:0000256" key="1">
    <source>
        <dbReference type="SAM" id="Phobius"/>
    </source>
</evidence>
<name>A0ABY6HVL6_9ARCH</name>
<feature type="transmembrane region" description="Helical" evidence="1">
    <location>
        <begin position="7"/>
        <end position="26"/>
    </location>
</feature>
<dbReference type="Pfam" id="PF08309">
    <property type="entry name" value="LVIVD"/>
    <property type="match status" value="4"/>
</dbReference>
<keyword evidence="3" id="KW-1185">Reference proteome</keyword>
<proteinExistence type="predicted"/>
<evidence type="ECO:0000313" key="3">
    <source>
        <dbReference type="Proteomes" id="UP001208689"/>
    </source>
</evidence>
<sequence length="345" mass="37861">MEKKKILLILSVPIILALIIIGFITFDIIPIDQSKGEFVVLGQYEGNGECRKVKVFGDIAYILDKTPQGTGLGLSLIDVSDPSNPKHLGSYFESGIIYDFEIVDNLAYCANMQNGLEILNISDYNNIHRISHYRSGTPIFSVEVVNGIAYIGAGTLGVEILNITNAAAPIRLSSISVDNKATQVKIDDQVCYVIDHGNSFSNIESYNVSNSKTPVKMGEYIIQGVDFFNLLIKDNFLITTDHGEAEVGALYILNIEDPSEISEISTFRSNDTPFGVSIGESIVYTTEYETGLVAVDISNPNSPKELGRTHEGGEAFDVCYTEGYIYFADGINGLKIMQFNIEDES</sequence>
<protein>
    <recommendedName>
        <fullName evidence="4">LVIVD repeat protein</fullName>
    </recommendedName>
</protein>
<dbReference type="EMBL" id="CP104013">
    <property type="protein sequence ID" value="UYP47567.1"/>
    <property type="molecule type" value="Genomic_DNA"/>
</dbReference>
<dbReference type="Proteomes" id="UP001208689">
    <property type="component" value="Chromosome"/>
</dbReference>
<dbReference type="SUPFAM" id="SSF63825">
    <property type="entry name" value="YWTD domain"/>
    <property type="match status" value="1"/>
</dbReference>
<keyword evidence="1" id="KW-0812">Transmembrane</keyword>
<keyword evidence="1" id="KW-1133">Transmembrane helix</keyword>